<dbReference type="AlphaFoldDB" id="A0A067RBE7"/>
<comment type="catalytic activity">
    <reaction evidence="8">
        <text>apo-[ACP] + acetyl-CoA = acetyl-[ACP] + adenosine 3',5'-bisphosphate + H(+)</text>
        <dbReference type="Rhea" id="RHEA:46564"/>
        <dbReference type="Rhea" id="RHEA-COMP:9621"/>
        <dbReference type="Rhea" id="RHEA-COMP:9690"/>
        <dbReference type="ChEBI" id="CHEBI:15378"/>
        <dbReference type="ChEBI" id="CHEBI:29999"/>
        <dbReference type="ChEBI" id="CHEBI:57288"/>
        <dbReference type="ChEBI" id="CHEBI:58343"/>
        <dbReference type="ChEBI" id="CHEBI:78446"/>
    </reaction>
    <physiologicalReaction direction="left-to-right" evidence="8">
        <dbReference type="Rhea" id="RHEA:46565"/>
    </physiologicalReaction>
</comment>
<dbReference type="STRING" id="136037.A0A067RBE7"/>
<dbReference type="GO" id="GO:0000287">
    <property type="term" value="F:magnesium ion binding"/>
    <property type="evidence" value="ECO:0007669"/>
    <property type="project" value="InterPro"/>
</dbReference>
<dbReference type="GO" id="GO:0008897">
    <property type="term" value="F:holo-[acyl-carrier-protein] synthase activity"/>
    <property type="evidence" value="ECO:0007669"/>
    <property type="project" value="UniProtKB-EC"/>
</dbReference>
<dbReference type="eggNOG" id="KOG0945">
    <property type="taxonomic scope" value="Eukaryota"/>
</dbReference>
<dbReference type="PANTHER" id="PTHR12215:SF10">
    <property type="entry name" value="L-AMINOADIPATE-SEMIALDEHYDE DEHYDROGENASE-PHOSPHOPANTETHEINYL TRANSFERASE"/>
    <property type="match status" value="1"/>
</dbReference>
<dbReference type="Pfam" id="PF22624">
    <property type="entry name" value="AASDHPPT_N"/>
    <property type="match status" value="1"/>
</dbReference>
<dbReference type="Proteomes" id="UP000027135">
    <property type="component" value="Unassembled WGS sequence"/>
</dbReference>
<evidence type="ECO:0000256" key="1">
    <source>
        <dbReference type="ARBA" id="ARBA00006195"/>
    </source>
</evidence>
<dbReference type="FunCoup" id="A0A067RBE7">
    <property type="interactions" value="729"/>
</dbReference>
<dbReference type="EC" id="2.7.8.7" evidence="2"/>
<dbReference type="OMA" id="WVFEESL"/>
<protein>
    <recommendedName>
        <fullName evidence="3">L-aminoadipate-semialdehyde dehydrogenase-phosphopantetheinyl transferase</fullName>
        <ecNumber evidence="2">2.7.8.7</ecNumber>
    </recommendedName>
    <alternativeName>
        <fullName evidence="5">4'-phosphopantetheinyl transferase</fullName>
    </alternativeName>
    <alternativeName>
        <fullName evidence="6">Alpha-aminoadipic semialdehyde dehydrogenase-phosphopantetheinyl transferase</fullName>
    </alternativeName>
</protein>
<comment type="catalytic activity">
    <reaction evidence="7">
        <text>apo-[ACP] + CoA = holo-[ACP] + adenosine 3',5'-bisphosphate + H(+)</text>
        <dbReference type="Rhea" id="RHEA:12068"/>
        <dbReference type="Rhea" id="RHEA-COMP:9685"/>
        <dbReference type="Rhea" id="RHEA-COMP:9690"/>
        <dbReference type="ChEBI" id="CHEBI:15378"/>
        <dbReference type="ChEBI" id="CHEBI:29999"/>
        <dbReference type="ChEBI" id="CHEBI:57287"/>
        <dbReference type="ChEBI" id="CHEBI:58343"/>
        <dbReference type="ChEBI" id="CHEBI:64479"/>
        <dbReference type="EC" id="2.7.8.7"/>
    </reaction>
    <physiologicalReaction direction="left-to-right" evidence="7">
        <dbReference type="Rhea" id="RHEA:12069"/>
    </physiologicalReaction>
</comment>
<evidence type="ECO:0000256" key="3">
    <source>
        <dbReference type="ARBA" id="ARBA00016301"/>
    </source>
</evidence>
<accession>A0A067RBE7</accession>
<evidence type="ECO:0000256" key="7">
    <source>
        <dbReference type="ARBA" id="ARBA00048641"/>
    </source>
</evidence>
<evidence type="ECO:0000259" key="10">
    <source>
        <dbReference type="Pfam" id="PF22624"/>
    </source>
</evidence>
<comment type="similarity">
    <text evidence="1">Belongs to the P-Pant transferase superfamily. AcpS family.</text>
</comment>
<organism evidence="11 12">
    <name type="scientific">Zootermopsis nevadensis</name>
    <name type="common">Dampwood termite</name>
    <dbReference type="NCBI Taxonomy" id="136037"/>
    <lineage>
        <taxon>Eukaryota</taxon>
        <taxon>Metazoa</taxon>
        <taxon>Ecdysozoa</taxon>
        <taxon>Arthropoda</taxon>
        <taxon>Hexapoda</taxon>
        <taxon>Insecta</taxon>
        <taxon>Pterygota</taxon>
        <taxon>Neoptera</taxon>
        <taxon>Polyneoptera</taxon>
        <taxon>Dictyoptera</taxon>
        <taxon>Blattodea</taxon>
        <taxon>Blattoidea</taxon>
        <taxon>Termitoidae</taxon>
        <taxon>Termopsidae</taxon>
        <taxon>Zootermopsis</taxon>
    </lineage>
</organism>
<evidence type="ECO:0000313" key="11">
    <source>
        <dbReference type="EMBL" id="KDR21166.1"/>
    </source>
</evidence>
<keyword evidence="12" id="KW-1185">Reference proteome</keyword>
<feature type="domain" description="4'-phosphopantetheinyl transferase N-terminal" evidence="10">
    <location>
        <begin position="15"/>
        <end position="111"/>
    </location>
</feature>
<dbReference type="EMBL" id="KK852570">
    <property type="protein sequence ID" value="KDR21166.1"/>
    <property type="molecule type" value="Genomic_DNA"/>
</dbReference>
<dbReference type="Pfam" id="PF01648">
    <property type="entry name" value="ACPS"/>
    <property type="match status" value="1"/>
</dbReference>
<sequence>MSGRMSIRWTFSFGSWNPTECQFQLAASCIQEEEKIRIGRFVFKKDAKASLAGRLLMRKYVSENSSLPYADIKFGRDDRGKPFLVGCHEVKPMLNFNVSHQGNYAVLAGESGCNVKVGIDVMKLEYSGGKTLSEFFRVMTRNFSPLEWETIRGNSKTSDKQRLAMFCRHWCLKESYVKATGTGIAVNLQQINFKIKSSNLRTGAVVTDTELFVNGNHLEDWSFEESLLDENHCVAVALSGKGRGSVPVVFKCLDFSELMNGSKPLLSADPAYSQMFFKKEEKPF</sequence>
<evidence type="ECO:0000313" key="12">
    <source>
        <dbReference type="Proteomes" id="UP000027135"/>
    </source>
</evidence>
<evidence type="ECO:0000256" key="5">
    <source>
        <dbReference type="ARBA" id="ARBA00030484"/>
    </source>
</evidence>
<feature type="domain" description="4'-phosphopantetheinyl transferase" evidence="9">
    <location>
        <begin position="117"/>
        <end position="237"/>
    </location>
</feature>
<proteinExistence type="inferred from homology"/>
<dbReference type="InterPro" id="IPR050559">
    <property type="entry name" value="P-Pant_transferase_sf"/>
</dbReference>
<evidence type="ECO:0000259" key="9">
    <source>
        <dbReference type="Pfam" id="PF01648"/>
    </source>
</evidence>
<dbReference type="InParanoid" id="A0A067RBE7"/>
<evidence type="ECO:0000256" key="2">
    <source>
        <dbReference type="ARBA" id="ARBA00013172"/>
    </source>
</evidence>
<keyword evidence="4 11" id="KW-0808">Transferase</keyword>
<name>A0A067RBE7_ZOONE</name>
<dbReference type="InterPro" id="IPR008278">
    <property type="entry name" value="4-PPantetheinyl_Trfase_dom"/>
</dbReference>
<dbReference type="PANTHER" id="PTHR12215">
    <property type="entry name" value="PHOSPHOPANTETHEINE TRANSFERASE"/>
    <property type="match status" value="1"/>
</dbReference>
<evidence type="ECO:0000256" key="6">
    <source>
        <dbReference type="ARBA" id="ARBA00033443"/>
    </source>
</evidence>
<evidence type="ECO:0000256" key="8">
    <source>
        <dbReference type="ARBA" id="ARBA00048794"/>
    </source>
</evidence>
<dbReference type="Gene3D" id="3.90.470.20">
    <property type="entry name" value="4'-phosphopantetheinyl transferase domain"/>
    <property type="match status" value="2"/>
</dbReference>
<dbReference type="FunFam" id="3.90.470.20:FF:000003">
    <property type="entry name" value="L-aminoadipate-semialdehyde dehydrogenase-phosphopantetheinyl transferase"/>
    <property type="match status" value="1"/>
</dbReference>
<dbReference type="SUPFAM" id="SSF56214">
    <property type="entry name" value="4'-phosphopantetheinyl transferase"/>
    <property type="match status" value="2"/>
</dbReference>
<gene>
    <name evidence="11" type="ORF">L798_04096</name>
</gene>
<evidence type="ECO:0000256" key="4">
    <source>
        <dbReference type="ARBA" id="ARBA00022679"/>
    </source>
</evidence>
<reference evidence="11 12" key="1">
    <citation type="journal article" date="2014" name="Nat. Commun.">
        <title>Molecular traces of alternative social organization in a termite genome.</title>
        <authorList>
            <person name="Terrapon N."/>
            <person name="Li C."/>
            <person name="Robertson H.M."/>
            <person name="Ji L."/>
            <person name="Meng X."/>
            <person name="Booth W."/>
            <person name="Chen Z."/>
            <person name="Childers C.P."/>
            <person name="Glastad K.M."/>
            <person name="Gokhale K."/>
            <person name="Gowin J."/>
            <person name="Gronenberg W."/>
            <person name="Hermansen R.A."/>
            <person name="Hu H."/>
            <person name="Hunt B.G."/>
            <person name="Huylmans A.K."/>
            <person name="Khalil S.M."/>
            <person name="Mitchell R.D."/>
            <person name="Munoz-Torres M.C."/>
            <person name="Mustard J.A."/>
            <person name="Pan H."/>
            <person name="Reese J.T."/>
            <person name="Scharf M.E."/>
            <person name="Sun F."/>
            <person name="Vogel H."/>
            <person name="Xiao J."/>
            <person name="Yang W."/>
            <person name="Yang Z."/>
            <person name="Yang Z."/>
            <person name="Zhou J."/>
            <person name="Zhu J."/>
            <person name="Brent C.S."/>
            <person name="Elsik C.G."/>
            <person name="Goodisman M.A."/>
            <person name="Liberles D.A."/>
            <person name="Roe R.M."/>
            <person name="Vargo E.L."/>
            <person name="Vilcinskas A."/>
            <person name="Wang J."/>
            <person name="Bornberg-Bauer E."/>
            <person name="Korb J."/>
            <person name="Zhang G."/>
            <person name="Liebig J."/>
        </authorList>
    </citation>
    <scope>NUCLEOTIDE SEQUENCE [LARGE SCALE GENOMIC DNA]</scope>
    <source>
        <tissue evidence="11">Whole organism</tissue>
    </source>
</reference>
<dbReference type="InterPro" id="IPR055066">
    <property type="entry name" value="AASDHPPT_N"/>
</dbReference>
<dbReference type="GO" id="GO:0019878">
    <property type="term" value="P:lysine biosynthetic process via aminoadipic acid"/>
    <property type="evidence" value="ECO:0007669"/>
    <property type="project" value="TreeGrafter"/>
</dbReference>
<dbReference type="InterPro" id="IPR037143">
    <property type="entry name" value="4-PPantetheinyl_Trfase_dom_sf"/>
</dbReference>
<dbReference type="GO" id="GO:0005829">
    <property type="term" value="C:cytosol"/>
    <property type="evidence" value="ECO:0007669"/>
    <property type="project" value="TreeGrafter"/>
</dbReference>